<evidence type="ECO:0000313" key="3">
    <source>
        <dbReference type="Proteomes" id="UP000299102"/>
    </source>
</evidence>
<proteinExistence type="predicted"/>
<protein>
    <submittedName>
        <fullName evidence="2">Uncharacterized protein</fullName>
    </submittedName>
</protein>
<comment type="caution">
    <text evidence="2">The sequence shown here is derived from an EMBL/GenBank/DDBJ whole genome shotgun (WGS) entry which is preliminary data.</text>
</comment>
<evidence type="ECO:0000313" key="2">
    <source>
        <dbReference type="EMBL" id="GBP41215.1"/>
    </source>
</evidence>
<gene>
    <name evidence="2" type="ORF">EVAR_30653_1</name>
</gene>
<dbReference type="EMBL" id="BGZK01000395">
    <property type="protein sequence ID" value="GBP41215.1"/>
    <property type="molecule type" value="Genomic_DNA"/>
</dbReference>
<reference evidence="2 3" key="1">
    <citation type="journal article" date="2019" name="Commun. Biol.">
        <title>The bagworm genome reveals a unique fibroin gene that provides high tensile strength.</title>
        <authorList>
            <person name="Kono N."/>
            <person name="Nakamura H."/>
            <person name="Ohtoshi R."/>
            <person name="Tomita M."/>
            <person name="Numata K."/>
            <person name="Arakawa K."/>
        </authorList>
    </citation>
    <scope>NUCLEOTIDE SEQUENCE [LARGE SCALE GENOMIC DNA]</scope>
</reference>
<sequence length="143" mass="15654">MSASYTSMKQGRSRTSNLLGILRVRCQGQQTAGMCIRYGRGAGGPGASRSRYSRSAGRPSNLYRRNTRTSANRAPAVARAKTSPVDLVGYGGRDDVFPAAEKQIEWDVSRQQTKSARCNALGWSFVGLFFARVSEKKCSPRRA</sequence>
<name>A0A4C1VTS1_EUMVA</name>
<keyword evidence="3" id="KW-1185">Reference proteome</keyword>
<evidence type="ECO:0000256" key="1">
    <source>
        <dbReference type="SAM" id="MobiDB-lite"/>
    </source>
</evidence>
<dbReference type="Proteomes" id="UP000299102">
    <property type="component" value="Unassembled WGS sequence"/>
</dbReference>
<dbReference type="AlphaFoldDB" id="A0A4C1VTS1"/>
<feature type="region of interest" description="Disordered" evidence="1">
    <location>
        <begin position="39"/>
        <end position="78"/>
    </location>
</feature>
<organism evidence="2 3">
    <name type="scientific">Eumeta variegata</name>
    <name type="common">Bagworm moth</name>
    <name type="synonym">Eumeta japonica</name>
    <dbReference type="NCBI Taxonomy" id="151549"/>
    <lineage>
        <taxon>Eukaryota</taxon>
        <taxon>Metazoa</taxon>
        <taxon>Ecdysozoa</taxon>
        <taxon>Arthropoda</taxon>
        <taxon>Hexapoda</taxon>
        <taxon>Insecta</taxon>
        <taxon>Pterygota</taxon>
        <taxon>Neoptera</taxon>
        <taxon>Endopterygota</taxon>
        <taxon>Lepidoptera</taxon>
        <taxon>Glossata</taxon>
        <taxon>Ditrysia</taxon>
        <taxon>Tineoidea</taxon>
        <taxon>Psychidae</taxon>
        <taxon>Oiketicinae</taxon>
        <taxon>Eumeta</taxon>
    </lineage>
</organism>
<accession>A0A4C1VTS1</accession>
<feature type="compositionally biased region" description="Low complexity" evidence="1">
    <location>
        <begin position="47"/>
        <end position="60"/>
    </location>
</feature>